<organism evidence="2 3">
    <name type="scientific">Gallionella capsiferriformans (strain ES-2)</name>
    <name type="common">Gallionella ferruginea capsiferriformans (strain ES-2)</name>
    <dbReference type="NCBI Taxonomy" id="395494"/>
    <lineage>
        <taxon>Bacteria</taxon>
        <taxon>Pseudomonadati</taxon>
        <taxon>Pseudomonadota</taxon>
        <taxon>Betaproteobacteria</taxon>
        <taxon>Nitrosomonadales</taxon>
        <taxon>Gallionellaceae</taxon>
        <taxon>Gallionella</taxon>
    </lineage>
</organism>
<dbReference type="Gene3D" id="3.30.70.1320">
    <property type="entry name" value="Multidrug efflux transporter AcrB pore domain like"/>
    <property type="match status" value="1"/>
</dbReference>
<protein>
    <submittedName>
        <fullName evidence="2">Acriflavin resistance protein</fullName>
    </submittedName>
</protein>
<reference evidence="2 3" key="1">
    <citation type="submission" date="2010-08" db="EMBL/GenBank/DDBJ databases">
        <title>Complete sequence of Gallionella capsiferriformans ES-2.</title>
        <authorList>
            <consortium name="US DOE Joint Genome Institute"/>
            <person name="Lucas S."/>
            <person name="Copeland A."/>
            <person name="Lapidus A."/>
            <person name="Cheng J.-F."/>
            <person name="Bruce D."/>
            <person name="Goodwin L."/>
            <person name="Pitluck S."/>
            <person name="Chertkov O."/>
            <person name="Davenport K.W."/>
            <person name="Detter J.C."/>
            <person name="Han C."/>
            <person name="Tapia R."/>
            <person name="Land M."/>
            <person name="Hauser L."/>
            <person name="Chang Y.-J."/>
            <person name="Jeffries C."/>
            <person name="Kyrpides N."/>
            <person name="Ivanova N."/>
            <person name="Mikhailova N."/>
            <person name="Shelobolina E.S."/>
            <person name="Picardal F."/>
            <person name="Roden E."/>
            <person name="Emerson D."/>
            <person name="Woyke T."/>
        </authorList>
    </citation>
    <scope>NUCLEOTIDE SEQUENCE [LARGE SCALE GENOMIC DNA]</scope>
    <source>
        <strain evidence="2 3">ES-2</strain>
    </source>
</reference>
<dbReference type="Gene3D" id="3.30.2090.10">
    <property type="entry name" value="Multidrug efflux transporter AcrB TolC docking domain, DN and DC subdomains"/>
    <property type="match status" value="2"/>
</dbReference>
<gene>
    <name evidence="2" type="ordered locus">Galf_2159</name>
</gene>
<dbReference type="Pfam" id="PF00873">
    <property type="entry name" value="ACR_tran"/>
    <property type="match status" value="1"/>
</dbReference>
<dbReference type="Gene3D" id="1.20.1640.10">
    <property type="entry name" value="Multidrug efflux transporter AcrB transmembrane domain"/>
    <property type="match status" value="2"/>
</dbReference>
<dbReference type="RefSeq" id="WP_013294095.1">
    <property type="nucleotide sequence ID" value="NC_014394.1"/>
</dbReference>
<dbReference type="SUPFAM" id="SSF82714">
    <property type="entry name" value="Multidrug efflux transporter AcrB TolC docking domain, DN and DC subdomains"/>
    <property type="match status" value="2"/>
</dbReference>
<keyword evidence="1" id="KW-0812">Transmembrane</keyword>
<proteinExistence type="predicted"/>
<dbReference type="EMBL" id="CP002159">
    <property type="protein sequence ID" value="ADL56164.1"/>
    <property type="molecule type" value="Genomic_DNA"/>
</dbReference>
<dbReference type="GO" id="GO:0042910">
    <property type="term" value="F:xenobiotic transmembrane transporter activity"/>
    <property type="evidence" value="ECO:0007669"/>
    <property type="project" value="TreeGrafter"/>
</dbReference>
<evidence type="ECO:0000313" key="3">
    <source>
        <dbReference type="Proteomes" id="UP000001235"/>
    </source>
</evidence>
<feature type="transmembrane region" description="Helical" evidence="1">
    <location>
        <begin position="465"/>
        <end position="487"/>
    </location>
</feature>
<feature type="transmembrane region" description="Helical" evidence="1">
    <location>
        <begin position="890"/>
        <end position="923"/>
    </location>
</feature>
<dbReference type="PANTHER" id="PTHR32063">
    <property type="match status" value="1"/>
</dbReference>
<dbReference type="STRING" id="395494.Galf_2159"/>
<dbReference type="PANTHER" id="PTHR32063:SF18">
    <property type="entry name" value="CATION EFFLUX SYSTEM PROTEIN"/>
    <property type="match status" value="1"/>
</dbReference>
<feature type="transmembrane region" description="Helical" evidence="1">
    <location>
        <begin position="531"/>
        <end position="550"/>
    </location>
</feature>
<keyword evidence="3" id="KW-1185">Reference proteome</keyword>
<dbReference type="Gene3D" id="3.30.70.1440">
    <property type="entry name" value="Multidrug efflux transporter AcrB pore domain"/>
    <property type="match status" value="1"/>
</dbReference>
<dbReference type="SUPFAM" id="SSF82866">
    <property type="entry name" value="Multidrug efflux transporter AcrB transmembrane domain"/>
    <property type="match status" value="2"/>
</dbReference>
<feature type="transmembrane region" description="Helical" evidence="1">
    <location>
        <begin position="389"/>
        <end position="414"/>
    </location>
</feature>
<dbReference type="SUPFAM" id="SSF82693">
    <property type="entry name" value="Multidrug efflux transporter AcrB pore domain, PN1, PN2, PC1 and PC2 subdomains"/>
    <property type="match status" value="3"/>
</dbReference>
<accession>D9SIK1</accession>
<keyword evidence="1" id="KW-1133">Transmembrane helix</keyword>
<feature type="transmembrane region" description="Helical" evidence="1">
    <location>
        <begin position="16"/>
        <end position="35"/>
    </location>
</feature>
<feature type="transmembrane region" description="Helical" evidence="1">
    <location>
        <begin position="341"/>
        <end position="358"/>
    </location>
</feature>
<name>D9SIK1_GALCS</name>
<dbReference type="InterPro" id="IPR027463">
    <property type="entry name" value="AcrB_DN_DC_subdom"/>
</dbReference>
<dbReference type="OrthoDB" id="9757940at2"/>
<dbReference type="Proteomes" id="UP000001235">
    <property type="component" value="Chromosome"/>
</dbReference>
<sequence length="1021" mass="112162">MKGPNLSAWALTHQQMVLYLIIVLTAAGVISYFNLGRAEDPDFTFKVMAVRTQWPGADTQQVEHELTERIEKKLQETAWVDVLRSASKPGESMVFVMLKDYTPKQEVPEAWRQVRKKLDDIRHTLPAGVQGPFPNEEFGDVMINIFALTGDGFDLADLRRQADQIALDLKRVPDVKRVELIGVQDEKIYLDASPARLASFGVTPAQIGAALQQQNAIAPAGFLDTSTDRIWLRVSGGFDSIERIRNTDLLVNGKHLRLGDIVKVTRGLNEPARPGMRVDGVPAIGIGVIMDKGGNVIGLGEHLKAAMKAISANLPVGIDVHVVADQPEVVKESVSLFQDSLAEAILIVLVVSFLSLGWRTGTVVALSIPLVLAITFFMMKIFGIDLQRISLGALVIALGLLVDDAIIAVEMMVVKMEQGWDRFQAATYAYTSTAFPMLTGTLITAAAFTPVGFSKSAASEYTFSIFAVVTIALIVSWLVAVVFTPYLGYKLLDPAKLIANAQKHGEDIYDTPFYRRFRALLVWCLKNRWKVIGGTLLLFVLSIVAFGQGVQKQFFPSSSRLELLVDVWLPQGASLKATGHEVARIEGLLKRDPAVSSFSCYVGNSSPRFFLSLDVKLFSDNYGQCVILTKDFKARETLKLRLEQIFTSAEGGFGHIHPHVLRLENGPPVGYPVQFRVSGADVEQVRLIAEQVSTMMRANSHLQDVSFDWNEKVKSVHLIVDQDKARVLGISSRDIAQTMQGWLNGVALTQYREDDQLIDVVWRGEADARALDRLAGLDIPTASGRHVPLSQVARLVPVLEEAVVWRRNRQPTMSVLADMSDKTQPATVSRQLDAQLNALREKLPAGFHIEMGGSVEESAKGEKAIMAVMPLMLVGVITLLMMQLQSISRTIIVLLTAPLGMIGVTAALLIFQVPFGFVANLGFIALAGMIMRNSVILVDQIRQDEAEGKSSWEAIVGSTVRRFRPIMLTAAAAILAMIPLTRQVFWGPMAVTIMGGLVVATLLTCLFLPALYAAWFKVREA</sequence>
<dbReference type="PRINTS" id="PR00702">
    <property type="entry name" value="ACRIFLAVINRP"/>
</dbReference>
<dbReference type="GO" id="GO:0005886">
    <property type="term" value="C:plasma membrane"/>
    <property type="evidence" value="ECO:0007669"/>
    <property type="project" value="TreeGrafter"/>
</dbReference>
<dbReference type="InterPro" id="IPR001036">
    <property type="entry name" value="Acrflvin-R"/>
</dbReference>
<dbReference type="HOGENOM" id="CLU_002755_1_2_4"/>
<dbReference type="eggNOG" id="COG0841">
    <property type="taxonomic scope" value="Bacteria"/>
</dbReference>
<feature type="transmembrane region" description="Helical" evidence="1">
    <location>
        <begin position="864"/>
        <end position="884"/>
    </location>
</feature>
<dbReference type="AlphaFoldDB" id="D9SIK1"/>
<evidence type="ECO:0000256" key="1">
    <source>
        <dbReference type="SAM" id="Phobius"/>
    </source>
</evidence>
<feature type="transmembrane region" description="Helical" evidence="1">
    <location>
        <begin position="991"/>
        <end position="1015"/>
    </location>
</feature>
<keyword evidence="1" id="KW-0472">Membrane</keyword>
<dbReference type="Gene3D" id="3.30.70.1430">
    <property type="entry name" value="Multidrug efflux transporter AcrB pore domain"/>
    <property type="match status" value="2"/>
</dbReference>
<feature type="transmembrane region" description="Helical" evidence="1">
    <location>
        <begin position="434"/>
        <end position="453"/>
    </location>
</feature>
<evidence type="ECO:0000313" key="2">
    <source>
        <dbReference type="EMBL" id="ADL56164.1"/>
    </source>
</evidence>
<feature type="transmembrane region" description="Helical" evidence="1">
    <location>
        <begin position="966"/>
        <end position="985"/>
    </location>
</feature>
<feature type="transmembrane region" description="Helical" evidence="1">
    <location>
        <begin position="364"/>
        <end position="382"/>
    </location>
</feature>
<dbReference type="KEGG" id="gca:Galf_2159"/>